<dbReference type="EMBL" id="LJIJ01000666">
    <property type="protein sequence ID" value="ODM95476.1"/>
    <property type="molecule type" value="Genomic_DNA"/>
</dbReference>
<reference evidence="2 3" key="1">
    <citation type="journal article" date="2016" name="Genome Biol. Evol.">
        <title>Gene Family Evolution Reflects Adaptation to Soil Environmental Stressors in the Genome of the Collembolan Orchesella cincta.</title>
        <authorList>
            <person name="Faddeeva-Vakhrusheva A."/>
            <person name="Derks M.F."/>
            <person name="Anvar S.Y."/>
            <person name="Agamennone V."/>
            <person name="Suring W."/>
            <person name="Smit S."/>
            <person name="van Straalen N.M."/>
            <person name="Roelofs D."/>
        </authorList>
    </citation>
    <scope>NUCLEOTIDE SEQUENCE [LARGE SCALE GENOMIC DNA]</scope>
    <source>
        <tissue evidence="2">Mixed pool</tissue>
    </source>
</reference>
<evidence type="ECO:0000313" key="3">
    <source>
        <dbReference type="Proteomes" id="UP000094527"/>
    </source>
</evidence>
<sequence length="154" mass="17125">MVDGCCCMKTQSTVLATSGLLIVGWTVQLILSIDRFVSAIKWSHDNPDHKEIGATQVGVSGLLVIVDSSQTVLSMLLLSAVFMRDLNKLQPWFILTALNLTAYIPLSIVSCFVEVTSQPEFILAWILILMSLYAVWLASEFKKEFTVPSMERLL</sequence>
<feature type="transmembrane region" description="Helical" evidence="1">
    <location>
        <begin position="12"/>
        <end position="33"/>
    </location>
</feature>
<evidence type="ECO:0000256" key="1">
    <source>
        <dbReference type="SAM" id="Phobius"/>
    </source>
</evidence>
<accession>A0A1D2MR55</accession>
<keyword evidence="1" id="KW-1133">Transmembrane helix</keyword>
<proteinExistence type="predicted"/>
<organism evidence="2 3">
    <name type="scientific">Orchesella cincta</name>
    <name type="common">Springtail</name>
    <name type="synonym">Podura cincta</name>
    <dbReference type="NCBI Taxonomy" id="48709"/>
    <lineage>
        <taxon>Eukaryota</taxon>
        <taxon>Metazoa</taxon>
        <taxon>Ecdysozoa</taxon>
        <taxon>Arthropoda</taxon>
        <taxon>Hexapoda</taxon>
        <taxon>Collembola</taxon>
        <taxon>Entomobryomorpha</taxon>
        <taxon>Entomobryoidea</taxon>
        <taxon>Orchesellidae</taxon>
        <taxon>Orchesellinae</taxon>
        <taxon>Orchesella</taxon>
    </lineage>
</organism>
<comment type="caution">
    <text evidence="2">The sequence shown here is derived from an EMBL/GenBank/DDBJ whole genome shotgun (WGS) entry which is preliminary data.</text>
</comment>
<feature type="transmembrane region" description="Helical" evidence="1">
    <location>
        <begin position="92"/>
        <end position="115"/>
    </location>
</feature>
<keyword evidence="1" id="KW-0472">Membrane</keyword>
<feature type="transmembrane region" description="Helical" evidence="1">
    <location>
        <begin position="121"/>
        <end position="139"/>
    </location>
</feature>
<gene>
    <name evidence="2" type="ORF">Ocin01_11207</name>
</gene>
<dbReference type="Proteomes" id="UP000094527">
    <property type="component" value="Unassembled WGS sequence"/>
</dbReference>
<evidence type="ECO:0000313" key="2">
    <source>
        <dbReference type="EMBL" id="ODM95476.1"/>
    </source>
</evidence>
<keyword evidence="1" id="KW-0812">Transmembrane</keyword>
<keyword evidence="3" id="KW-1185">Reference proteome</keyword>
<protein>
    <submittedName>
        <fullName evidence="2">Uncharacterized protein</fullName>
    </submittedName>
</protein>
<dbReference type="AlphaFoldDB" id="A0A1D2MR55"/>
<name>A0A1D2MR55_ORCCI</name>